<gene>
    <name evidence="1" type="ORF">LTR37_005866</name>
</gene>
<dbReference type="EMBL" id="JAUTXU010000037">
    <property type="protein sequence ID" value="KAK3717476.1"/>
    <property type="molecule type" value="Genomic_DNA"/>
</dbReference>
<name>A0ACC3NI78_9PEZI</name>
<keyword evidence="2" id="KW-1185">Reference proteome</keyword>
<protein>
    <submittedName>
        <fullName evidence="1">Uncharacterized protein</fullName>
    </submittedName>
</protein>
<proteinExistence type="predicted"/>
<comment type="caution">
    <text evidence="1">The sequence shown here is derived from an EMBL/GenBank/DDBJ whole genome shotgun (WGS) entry which is preliminary data.</text>
</comment>
<sequence>MMPSRGLHIARGNAPRLFQLQCRNLSSASRRIPISTPLRNALSTTQRSRRWQTQIPILSAIRHASTIPQTPTNPPASPPDPSLTSTPPAESTSAFPNMDTITLDSIDLSTSSTLTPDQIAAIPEKIGYLHDIGLNYGFGPTSLLEWVIEHFHIYAGLPWWGSIAATAVLLRLVLFPLYLKSSDSMARTQALMPVTKPITDRMSAGRGAKDNDEVMKAWSELRAIRKRAGIRMRDQFLPIVAQGIFGYCGFKLLRAAAYLPVPAFRTDGFWWLTDMTVPDPYLILPAVMAGCIHMLVRMGGETGAQNTMTPGMQQMMLWGMPGVIFLVTGWQPGAVCVWFAAGGALGIIQSLALQKAQVRRFFGIAPLYKAKKADQDRGPLAGLFEGFGSGKKRADAANGGSSGGKNTAYMKPTYQSPNLRHTSTSKPSWAEGTIDVKAVPRRNHNNNSDEMISPNPSSSASKTKDGGVFDQASKSWTSFRKSTAGYLDSTRESLNDRMGNTEEGRAKREREAFKREARNYEERVKQRGKGGKGR</sequence>
<evidence type="ECO:0000313" key="2">
    <source>
        <dbReference type="Proteomes" id="UP001281147"/>
    </source>
</evidence>
<reference evidence="1" key="1">
    <citation type="submission" date="2023-07" db="EMBL/GenBank/DDBJ databases">
        <title>Black Yeasts Isolated from many extreme environments.</title>
        <authorList>
            <person name="Coleine C."/>
            <person name="Stajich J.E."/>
            <person name="Selbmann L."/>
        </authorList>
    </citation>
    <scope>NUCLEOTIDE SEQUENCE</scope>
    <source>
        <strain evidence="1">CCFEE 5714</strain>
    </source>
</reference>
<organism evidence="1 2">
    <name type="scientific">Vermiconidia calcicola</name>
    <dbReference type="NCBI Taxonomy" id="1690605"/>
    <lineage>
        <taxon>Eukaryota</taxon>
        <taxon>Fungi</taxon>
        <taxon>Dikarya</taxon>
        <taxon>Ascomycota</taxon>
        <taxon>Pezizomycotina</taxon>
        <taxon>Dothideomycetes</taxon>
        <taxon>Dothideomycetidae</taxon>
        <taxon>Mycosphaerellales</taxon>
        <taxon>Extremaceae</taxon>
        <taxon>Vermiconidia</taxon>
    </lineage>
</organism>
<evidence type="ECO:0000313" key="1">
    <source>
        <dbReference type="EMBL" id="KAK3717476.1"/>
    </source>
</evidence>
<accession>A0ACC3NI78</accession>
<dbReference type="Proteomes" id="UP001281147">
    <property type="component" value="Unassembled WGS sequence"/>
</dbReference>